<keyword evidence="3 7" id="KW-0812">Transmembrane</keyword>
<accession>A0A913ZPF5</accession>
<dbReference type="EnsemblMetazoa" id="XM_038197684.1">
    <property type="protein sequence ID" value="XP_038053612.1"/>
    <property type="gene ID" value="LOC119726066"/>
</dbReference>
<dbReference type="AlphaFoldDB" id="A0A913ZPF5"/>
<keyword evidence="9" id="KW-1185">Reference proteome</keyword>
<sequence length="207" mass="22161">MSRGFTRFENDEVDTDDVPPAPADGPPGTQISLDDLPNDQDLHPQPDPGIVHPTSTGVANLALTPLPSADELGQTPPHPSDGPPPGQENAPPPPYSILSPGGTSVISSQPLPGPVDMHVTSVPCTDDSPDISNYSWWEYLLATTCCIPCGIIHLIVHFCVVRKREEAGDYEGATRALKTAYIMYYSAALIVLIIASVLSVVYIFLNY</sequence>
<feature type="transmembrane region" description="Helical" evidence="7">
    <location>
        <begin position="139"/>
        <end position="161"/>
    </location>
</feature>
<evidence type="ECO:0000313" key="8">
    <source>
        <dbReference type="EnsemblMetazoa" id="XP_038053612.1"/>
    </source>
</evidence>
<feature type="transmembrane region" description="Helical" evidence="7">
    <location>
        <begin position="182"/>
        <end position="205"/>
    </location>
</feature>
<evidence type="ECO:0000256" key="4">
    <source>
        <dbReference type="ARBA" id="ARBA00022989"/>
    </source>
</evidence>
<keyword evidence="4 7" id="KW-1133">Transmembrane helix</keyword>
<keyword evidence="5 7" id="KW-0472">Membrane</keyword>
<organism evidence="8 9">
    <name type="scientific">Patiria miniata</name>
    <name type="common">Bat star</name>
    <name type="synonym">Asterina miniata</name>
    <dbReference type="NCBI Taxonomy" id="46514"/>
    <lineage>
        <taxon>Eukaryota</taxon>
        <taxon>Metazoa</taxon>
        <taxon>Echinodermata</taxon>
        <taxon>Eleutherozoa</taxon>
        <taxon>Asterozoa</taxon>
        <taxon>Asteroidea</taxon>
        <taxon>Valvatacea</taxon>
        <taxon>Valvatida</taxon>
        <taxon>Asterinidae</taxon>
        <taxon>Patiria</taxon>
    </lineage>
</organism>
<feature type="region of interest" description="Disordered" evidence="6">
    <location>
        <begin position="1"/>
        <end position="103"/>
    </location>
</feature>
<evidence type="ECO:0000256" key="3">
    <source>
        <dbReference type="ARBA" id="ARBA00022692"/>
    </source>
</evidence>
<proteinExistence type="inferred from homology"/>
<evidence type="ECO:0000256" key="1">
    <source>
        <dbReference type="ARBA" id="ARBA00004370"/>
    </source>
</evidence>
<dbReference type="Pfam" id="PF04505">
    <property type="entry name" value="CD225"/>
    <property type="match status" value="1"/>
</dbReference>
<dbReference type="InterPro" id="IPR007593">
    <property type="entry name" value="CD225/Dispanin_fam"/>
</dbReference>
<evidence type="ECO:0000256" key="6">
    <source>
        <dbReference type="SAM" id="MobiDB-lite"/>
    </source>
</evidence>
<evidence type="ECO:0000256" key="7">
    <source>
        <dbReference type="SAM" id="Phobius"/>
    </source>
</evidence>
<dbReference type="Proteomes" id="UP000887568">
    <property type="component" value="Unplaced"/>
</dbReference>
<feature type="compositionally biased region" description="Basic and acidic residues" evidence="6">
    <location>
        <begin position="1"/>
        <end position="10"/>
    </location>
</feature>
<dbReference type="RefSeq" id="XP_038053612.1">
    <property type="nucleotide sequence ID" value="XM_038197684.1"/>
</dbReference>
<feature type="compositionally biased region" description="Pro residues" evidence="6">
    <location>
        <begin position="76"/>
        <end position="95"/>
    </location>
</feature>
<reference evidence="8" key="1">
    <citation type="submission" date="2022-11" db="UniProtKB">
        <authorList>
            <consortium name="EnsemblMetazoa"/>
        </authorList>
    </citation>
    <scope>IDENTIFICATION</scope>
</reference>
<name>A0A913ZPF5_PATMI</name>
<evidence type="ECO:0000313" key="9">
    <source>
        <dbReference type="Proteomes" id="UP000887568"/>
    </source>
</evidence>
<comment type="similarity">
    <text evidence="2">Belongs to the CD225/Dispanin family.</text>
</comment>
<evidence type="ECO:0000256" key="5">
    <source>
        <dbReference type="ARBA" id="ARBA00023136"/>
    </source>
</evidence>
<evidence type="ECO:0000256" key="2">
    <source>
        <dbReference type="ARBA" id="ARBA00006843"/>
    </source>
</evidence>
<dbReference type="GeneID" id="119726066"/>
<dbReference type="GO" id="GO:0016020">
    <property type="term" value="C:membrane"/>
    <property type="evidence" value="ECO:0007669"/>
    <property type="project" value="UniProtKB-SubCell"/>
</dbReference>
<comment type="subcellular location">
    <subcellularLocation>
        <location evidence="1">Membrane</location>
    </subcellularLocation>
</comment>
<protein>
    <submittedName>
        <fullName evidence="8">Uncharacterized protein</fullName>
    </submittedName>
</protein>